<organism evidence="1 2">
    <name type="scientific">Winogradskyella aurantia</name>
    <dbReference type="NCBI Taxonomy" id="1915063"/>
    <lineage>
        <taxon>Bacteria</taxon>
        <taxon>Pseudomonadati</taxon>
        <taxon>Bacteroidota</taxon>
        <taxon>Flavobacteriia</taxon>
        <taxon>Flavobacteriales</taxon>
        <taxon>Flavobacteriaceae</taxon>
        <taxon>Winogradskyella</taxon>
    </lineage>
</organism>
<protein>
    <submittedName>
        <fullName evidence="1">Uncharacterized protein</fullName>
    </submittedName>
</protein>
<dbReference type="Proteomes" id="UP000216840">
    <property type="component" value="Unassembled WGS sequence"/>
</dbReference>
<accession>A0A265V0S7</accession>
<proteinExistence type="predicted"/>
<dbReference type="AlphaFoldDB" id="A0A265V0S7"/>
<keyword evidence="2" id="KW-1185">Reference proteome</keyword>
<evidence type="ECO:0000313" key="1">
    <source>
        <dbReference type="EMBL" id="OZV71092.1"/>
    </source>
</evidence>
<name>A0A265V0S7_9FLAO</name>
<gene>
    <name evidence="1" type="ORF">CA834_02975</name>
</gene>
<evidence type="ECO:0000313" key="2">
    <source>
        <dbReference type="Proteomes" id="UP000216840"/>
    </source>
</evidence>
<sequence>MISLQAQSATEEVDLLQSLYGMEKKSLISEFLGNSVNDSFWQVYDTYEMERKALGKERIDLLSNYVENYSELQGDKADELINKAERLNKKQNSLISKYTKKVRKVAGSEVAAQFYQVEHYLLSAVRAEIFENIPFIGTLKID</sequence>
<comment type="caution">
    <text evidence="1">The sequence shown here is derived from an EMBL/GenBank/DDBJ whole genome shotgun (WGS) entry which is preliminary data.</text>
</comment>
<dbReference type="EMBL" id="NGJN01000001">
    <property type="protein sequence ID" value="OZV71092.1"/>
    <property type="molecule type" value="Genomic_DNA"/>
</dbReference>
<reference evidence="1 2" key="1">
    <citation type="submission" date="2017-05" db="EMBL/GenBank/DDBJ databases">
        <title>The draft genome sequence of Idiomarina salinarum WNB302.</title>
        <authorList>
            <person name="Sun Y."/>
            <person name="Chen B."/>
            <person name="Du Z."/>
        </authorList>
    </citation>
    <scope>NUCLEOTIDE SEQUENCE [LARGE SCALE GENOMIC DNA]</scope>
    <source>
        <strain evidence="1 2">WNB302</strain>
    </source>
</reference>